<dbReference type="GO" id="GO:0030388">
    <property type="term" value="P:fructose 1,6-bisphosphate metabolic process"/>
    <property type="evidence" value="ECO:0007669"/>
    <property type="project" value="TreeGrafter"/>
</dbReference>
<keyword evidence="6 7" id="KW-0119">Carbohydrate metabolism</keyword>
<feature type="binding site" evidence="8">
    <location>
        <position position="93"/>
    </location>
    <ligand>
        <name>Mn(2+)</name>
        <dbReference type="ChEBI" id="CHEBI:29035"/>
        <label>2</label>
    </ligand>
</feature>
<dbReference type="SUPFAM" id="SSF56655">
    <property type="entry name" value="Carbohydrate phosphatase"/>
    <property type="match status" value="1"/>
</dbReference>
<sequence>MRMTGAAIAEDGFIYALRRVTEAAARAAFDWIGRGRKDEGDAAAVDAMRTVLNHLDIDGRIVIGEGEKDEAPQLYKGERLGHGGGLAVDIAVDPVDGTSHLANGQTNALAAVAMTPQGAMFDPGPAFYMEKFAGPPAVKGRIDPLAPTRDKLKVLAQALGKPVSDLSVYVLEKPRHRRLVEEIHAAGARVALYPAGDVAGAIVAAMPGGEVDCLMGTGGTPEGVLAACAIRALGGEFLGRLDPQLEHERAAVAHAGLDTRRWWGVEELVRSDKVWFAATGITTGMLFEGVSRRGPSTRTQSLMLTAPDRQWQVLTTYVETALLGPGPGQAQEARP</sequence>
<dbReference type="PANTHER" id="PTHR30447">
    <property type="entry name" value="FRUCTOSE-1,6-BISPHOSPHATASE CLASS 2"/>
    <property type="match status" value="1"/>
</dbReference>
<dbReference type="PANTHER" id="PTHR30447:SF0">
    <property type="entry name" value="FRUCTOSE-1,6-BISPHOSPHATASE 1 CLASS 2-RELATED"/>
    <property type="match status" value="1"/>
</dbReference>
<keyword evidence="4" id="KW-0378">Hydrolase</keyword>
<evidence type="ECO:0000256" key="1">
    <source>
        <dbReference type="ARBA" id="ARBA00001273"/>
    </source>
</evidence>
<comment type="cofactor">
    <cofactor evidence="8">
        <name>Mn(2+)</name>
        <dbReference type="ChEBI" id="CHEBI:29035"/>
    </cofactor>
</comment>
<dbReference type="PIRSF" id="PIRSF004532">
    <property type="entry name" value="GlpX"/>
    <property type="match status" value="1"/>
</dbReference>
<dbReference type="GO" id="GO:0046872">
    <property type="term" value="F:metal ion binding"/>
    <property type="evidence" value="ECO:0007669"/>
    <property type="project" value="UniProtKB-KW"/>
</dbReference>
<evidence type="ECO:0000256" key="8">
    <source>
        <dbReference type="PIRSR" id="PIRSR004532-1"/>
    </source>
</evidence>
<dbReference type="Proteomes" id="UP000196655">
    <property type="component" value="Unassembled WGS sequence"/>
</dbReference>
<feature type="binding site" evidence="8">
    <location>
        <position position="65"/>
    </location>
    <ligand>
        <name>Mn(2+)</name>
        <dbReference type="ChEBI" id="CHEBI:29035"/>
        <label>1</label>
    </ligand>
</feature>
<reference evidence="10" key="1">
    <citation type="submission" date="2017-05" db="EMBL/GenBank/DDBJ databases">
        <authorList>
            <person name="Macchi M."/>
            <person name="Festa S."/>
            <person name="Coppotelli B.M."/>
            <person name="Morelli I.S."/>
        </authorList>
    </citation>
    <scope>NUCLEOTIDE SEQUENCE [LARGE SCALE GENOMIC DNA]</scope>
    <source>
        <strain evidence="10">I</strain>
    </source>
</reference>
<dbReference type="Gene3D" id="3.30.540.10">
    <property type="entry name" value="Fructose-1,6-Bisphosphatase, subunit A, domain 1"/>
    <property type="match status" value="1"/>
</dbReference>
<gene>
    <name evidence="9" type="ORF">BWR60_33385</name>
</gene>
<evidence type="ECO:0000256" key="5">
    <source>
        <dbReference type="ARBA" id="ARBA00023211"/>
    </source>
</evidence>
<evidence type="ECO:0000256" key="3">
    <source>
        <dbReference type="ARBA" id="ARBA00022723"/>
    </source>
</evidence>
<evidence type="ECO:0000256" key="4">
    <source>
        <dbReference type="ARBA" id="ARBA00022801"/>
    </source>
</evidence>
<name>A0A211YZB9_9PROT</name>
<dbReference type="GO" id="GO:0006094">
    <property type="term" value="P:gluconeogenesis"/>
    <property type="evidence" value="ECO:0007669"/>
    <property type="project" value="InterPro"/>
</dbReference>
<organism evidence="9 10">
    <name type="scientific">Inquilinus limosus</name>
    <dbReference type="NCBI Taxonomy" id="171674"/>
    <lineage>
        <taxon>Bacteria</taxon>
        <taxon>Pseudomonadati</taxon>
        <taxon>Pseudomonadota</taxon>
        <taxon>Alphaproteobacteria</taxon>
        <taxon>Rhodospirillales</taxon>
        <taxon>Rhodospirillaceae</taxon>
        <taxon>Inquilinus</taxon>
    </lineage>
</organism>
<dbReference type="GO" id="GO:0006071">
    <property type="term" value="P:glycerol metabolic process"/>
    <property type="evidence" value="ECO:0007669"/>
    <property type="project" value="InterPro"/>
</dbReference>
<comment type="catalytic activity">
    <reaction evidence="1">
        <text>beta-D-fructose 1,6-bisphosphate + H2O = beta-D-fructose 6-phosphate + phosphate</text>
        <dbReference type="Rhea" id="RHEA:11064"/>
        <dbReference type="ChEBI" id="CHEBI:15377"/>
        <dbReference type="ChEBI" id="CHEBI:32966"/>
        <dbReference type="ChEBI" id="CHEBI:43474"/>
        <dbReference type="ChEBI" id="CHEBI:57634"/>
        <dbReference type="EC" id="3.1.3.11"/>
    </reaction>
</comment>
<dbReference type="GO" id="GO:0042132">
    <property type="term" value="F:fructose 1,6-bisphosphate 1-phosphatase activity"/>
    <property type="evidence" value="ECO:0007669"/>
    <property type="project" value="UniProtKB-EC"/>
</dbReference>
<feature type="binding site" evidence="8">
    <location>
        <position position="96"/>
    </location>
    <ligand>
        <name>Mn(2+)</name>
        <dbReference type="ChEBI" id="CHEBI:29035"/>
        <label>2</label>
    </ligand>
</feature>
<dbReference type="EMBL" id="NHON01000133">
    <property type="protein sequence ID" value="OWJ58340.1"/>
    <property type="molecule type" value="Genomic_DNA"/>
</dbReference>
<proteinExistence type="inferred from homology"/>
<feature type="binding site" evidence="8">
    <location>
        <position position="222"/>
    </location>
    <ligand>
        <name>Mn(2+)</name>
        <dbReference type="ChEBI" id="CHEBI:29035"/>
        <label>2</label>
    </ligand>
</feature>
<evidence type="ECO:0000313" key="10">
    <source>
        <dbReference type="Proteomes" id="UP000196655"/>
    </source>
</evidence>
<protein>
    <recommendedName>
        <fullName evidence="7">Fructose-1,6-bisphosphatase</fullName>
    </recommendedName>
</protein>
<dbReference type="STRING" id="1122125.GCA_000423185_02051"/>
<evidence type="ECO:0000256" key="7">
    <source>
        <dbReference type="PIRNR" id="PIRNR004532"/>
    </source>
</evidence>
<dbReference type="CDD" id="cd01516">
    <property type="entry name" value="FBPase_glpX"/>
    <property type="match status" value="1"/>
</dbReference>
<feature type="binding site" evidence="8">
    <location>
        <position position="41"/>
    </location>
    <ligand>
        <name>Mn(2+)</name>
        <dbReference type="ChEBI" id="CHEBI:29035"/>
        <label>1</label>
    </ligand>
</feature>
<dbReference type="GO" id="GO:0005829">
    <property type="term" value="C:cytosol"/>
    <property type="evidence" value="ECO:0007669"/>
    <property type="project" value="TreeGrafter"/>
</dbReference>
<evidence type="ECO:0000256" key="2">
    <source>
        <dbReference type="ARBA" id="ARBA00008989"/>
    </source>
</evidence>
<comment type="similarity">
    <text evidence="2 7">Belongs to the FBPase class 2 family.</text>
</comment>
<dbReference type="Pfam" id="PF03320">
    <property type="entry name" value="FBPase_glpX"/>
    <property type="match status" value="1"/>
</dbReference>
<comment type="caution">
    <text evidence="9">The sequence shown here is derived from an EMBL/GenBank/DDBJ whole genome shotgun (WGS) entry which is preliminary data.</text>
</comment>
<keyword evidence="5 8" id="KW-0464">Manganese</keyword>
<dbReference type="AlphaFoldDB" id="A0A211YZB9"/>
<accession>A0A211YZB9</accession>
<evidence type="ECO:0000256" key="6">
    <source>
        <dbReference type="ARBA" id="ARBA00023277"/>
    </source>
</evidence>
<dbReference type="NCBIfam" id="TIGR00330">
    <property type="entry name" value="glpX"/>
    <property type="match status" value="1"/>
</dbReference>
<keyword evidence="10" id="KW-1185">Reference proteome</keyword>
<dbReference type="InterPro" id="IPR004464">
    <property type="entry name" value="FBPase_class-2/SBPase"/>
</dbReference>
<dbReference type="Gene3D" id="3.40.190.90">
    <property type="match status" value="1"/>
</dbReference>
<evidence type="ECO:0000313" key="9">
    <source>
        <dbReference type="EMBL" id="OWJ58340.1"/>
    </source>
</evidence>
<keyword evidence="3 8" id="KW-0479">Metal-binding</keyword>